<gene>
    <name evidence="1" type="ORF">HHI36_012903</name>
</gene>
<sequence>MPVYRRPGERYQQYNIRQTENFGGGLLRVWGGISFHSRTELVLVNKGTMTAARYIADILEPRVVPFGPLNGENFIYMHDNARPHAARVVTEFLQNAEIDRMASQKSRLESHRTCLGQHRLANSAT</sequence>
<reference evidence="1 2" key="1">
    <citation type="journal article" date="2021" name="BMC Biol.">
        <title>Horizontally acquired antibacterial genes associated with adaptive radiation of ladybird beetles.</title>
        <authorList>
            <person name="Li H.S."/>
            <person name="Tang X.F."/>
            <person name="Huang Y.H."/>
            <person name="Xu Z.Y."/>
            <person name="Chen M.L."/>
            <person name="Du X.Y."/>
            <person name="Qiu B.Y."/>
            <person name="Chen P.T."/>
            <person name="Zhang W."/>
            <person name="Slipinski A."/>
            <person name="Escalona H.E."/>
            <person name="Waterhouse R.M."/>
            <person name="Zwick A."/>
            <person name="Pang H."/>
        </authorList>
    </citation>
    <scope>NUCLEOTIDE SEQUENCE [LARGE SCALE GENOMIC DNA]</scope>
    <source>
        <strain evidence="1">SYSU2018</strain>
    </source>
</reference>
<accession>A0ABD2NG73</accession>
<dbReference type="Proteomes" id="UP001516400">
    <property type="component" value="Unassembled WGS sequence"/>
</dbReference>
<organism evidence="1 2">
    <name type="scientific">Cryptolaemus montrouzieri</name>
    <dbReference type="NCBI Taxonomy" id="559131"/>
    <lineage>
        <taxon>Eukaryota</taxon>
        <taxon>Metazoa</taxon>
        <taxon>Ecdysozoa</taxon>
        <taxon>Arthropoda</taxon>
        <taxon>Hexapoda</taxon>
        <taxon>Insecta</taxon>
        <taxon>Pterygota</taxon>
        <taxon>Neoptera</taxon>
        <taxon>Endopterygota</taxon>
        <taxon>Coleoptera</taxon>
        <taxon>Polyphaga</taxon>
        <taxon>Cucujiformia</taxon>
        <taxon>Coccinelloidea</taxon>
        <taxon>Coccinellidae</taxon>
        <taxon>Scymninae</taxon>
        <taxon>Scymnini</taxon>
        <taxon>Cryptolaemus</taxon>
    </lineage>
</organism>
<protein>
    <recommendedName>
        <fullName evidence="3">Transposase</fullName>
    </recommendedName>
</protein>
<evidence type="ECO:0000313" key="1">
    <source>
        <dbReference type="EMBL" id="KAL3277559.1"/>
    </source>
</evidence>
<evidence type="ECO:0000313" key="2">
    <source>
        <dbReference type="Proteomes" id="UP001516400"/>
    </source>
</evidence>
<evidence type="ECO:0008006" key="3">
    <source>
        <dbReference type="Google" id="ProtNLM"/>
    </source>
</evidence>
<name>A0ABD2NG73_9CUCU</name>
<proteinExistence type="predicted"/>
<comment type="caution">
    <text evidence="1">The sequence shown here is derived from an EMBL/GenBank/DDBJ whole genome shotgun (WGS) entry which is preliminary data.</text>
</comment>
<dbReference type="EMBL" id="JABFTP020000103">
    <property type="protein sequence ID" value="KAL3277559.1"/>
    <property type="molecule type" value="Genomic_DNA"/>
</dbReference>
<dbReference type="InterPro" id="IPR036397">
    <property type="entry name" value="RNaseH_sf"/>
</dbReference>
<dbReference type="Gene3D" id="3.30.420.10">
    <property type="entry name" value="Ribonuclease H-like superfamily/Ribonuclease H"/>
    <property type="match status" value="1"/>
</dbReference>
<dbReference type="AlphaFoldDB" id="A0ABD2NG73"/>
<keyword evidence="2" id="KW-1185">Reference proteome</keyword>